<evidence type="ECO:0000313" key="2">
    <source>
        <dbReference type="EMBL" id="ONH21903.1"/>
    </source>
</evidence>
<dbReference type="Proteomes" id="UP000188929">
    <property type="component" value="Unassembled WGS sequence"/>
</dbReference>
<protein>
    <recommendedName>
        <fullName evidence="1">DUF4240 domain-containing protein</fullName>
    </recommendedName>
</protein>
<dbReference type="AlphaFoldDB" id="A0A1V2HZ40"/>
<organism evidence="2 3">
    <name type="scientific">Pseudofrankia asymbiotica</name>
    <dbReference type="NCBI Taxonomy" id="1834516"/>
    <lineage>
        <taxon>Bacteria</taxon>
        <taxon>Bacillati</taxon>
        <taxon>Actinomycetota</taxon>
        <taxon>Actinomycetes</taxon>
        <taxon>Frankiales</taxon>
        <taxon>Frankiaceae</taxon>
        <taxon>Pseudofrankia</taxon>
    </lineage>
</organism>
<evidence type="ECO:0000259" key="1">
    <source>
        <dbReference type="Pfam" id="PF14024"/>
    </source>
</evidence>
<keyword evidence="3" id="KW-1185">Reference proteome</keyword>
<dbReference type="Pfam" id="PF14024">
    <property type="entry name" value="DUF4240"/>
    <property type="match status" value="1"/>
</dbReference>
<name>A0A1V2HZ40_9ACTN</name>
<evidence type="ECO:0000313" key="3">
    <source>
        <dbReference type="Proteomes" id="UP000188929"/>
    </source>
</evidence>
<gene>
    <name evidence="2" type="ORF">BL253_37395</name>
</gene>
<dbReference type="EMBL" id="MOMC01000134">
    <property type="protein sequence ID" value="ONH21903.1"/>
    <property type="molecule type" value="Genomic_DNA"/>
</dbReference>
<dbReference type="InterPro" id="IPR025334">
    <property type="entry name" value="DUF4240"/>
</dbReference>
<dbReference type="RefSeq" id="WP_076822972.1">
    <property type="nucleotide sequence ID" value="NZ_MOMC01000134.1"/>
</dbReference>
<reference evidence="3" key="1">
    <citation type="submission" date="2016-10" db="EMBL/GenBank/DDBJ databases">
        <title>Frankia sp. NRRL B-16386 Genome sequencing.</title>
        <authorList>
            <person name="Ghodhbane-Gtari F."/>
            <person name="Swanson E."/>
            <person name="Gueddou A."/>
            <person name="Hezbri K."/>
            <person name="Ktari K."/>
            <person name="Nouioui I."/>
            <person name="Morris K."/>
            <person name="Simpson S."/>
            <person name="Abebe-Akele F."/>
            <person name="Thomas K."/>
            <person name="Gtari M."/>
            <person name="Tisa L.S."/>
        </authorList>
    </citation>
    <scope>NUCLEOTIDE SEQUENCE [LARGE SCALE GENOMIC DNA]</scope>
    <source>
        <strain evidence="3">NRRL B-16386</strain>
    </source>
</reference>
<feature type="domain" description="DUF4240" evidence="1">
    <location>
        <begin position="63"/>
        <end position="134"/>
    </location>
</feature>
<sequence>MTEAASVGGILPTAAEEARFWALIETAWTSLGPEPLALRRALIERDPNDDELADRYAIDDCLDPFLDALRGLSEALSSEDLVALDRVLERRLHGIDRADIHEVTDGSDDGFLYCRGYIVALGRAFYDAVTTNPTMAILDAECEAMCYFFAHLHRERFGTWTDTGSGISRETGDNVAGWPR</sequence>
<comment type="caution">
    <text evidence="2">The sequence shown here is derived from an EMBL/GenBank/DDBJ whole genome shotgun (WGS) entry which is preliminary data.</text>
</comment>
<dbReference type="STRING" id="1834516.BL253_37395"/>
<accession>A0A1V2HZ40</accession>
<proteinExistence type="predicted"/>